<evidence type="ECO:0000313" key="3">
    <source>
        <dbReference type="EMBL" id="TWU39651.1"/>
    </source>
</evidence>
<dbReference type="InterPro" id="IPR011453">
    <property type="entry name" value="DUF1559"/>
</dbReference>
<comment type="caution">
    <text evidence="3">The sequence shown here is derived from an EMBL/GenBank/DDBJ whole genome shotgun (WGS) entry which is preliminary data.</text>
</comment>
<accession>A0A5C6DW72</accession>
<evidence type="ECO:0000313" key="4">
    <source>
        <dbReference type="Proteomes" id="UP000319143"/>
    </source>
</evidence>
<dbReference type="PANTHER" id="PTHR30093:SF2">
    <property type="entry name" value="TYPE II SECRETION SYSTEM PROTEIN H"/>
    <property type="match status" value="1"/>
</dbReference>
<protein>
    <recommendedName>
        <fullName evidence="2">DUF1559 domain-containing protein</fullName>
    </recommendedName>
</protein>
<dbReference type="InterPro" id="IPR045584">
    <property type="entry name" value="Pilin-like"/>
</dbReference>
<dbReference type="PANTHER" id="PTHR30093">
    <property type="entry name" value="GENERAL SECRETION PATHWAY PROTEIN G"/>
    <property type="match status" value="1"/>
</dbReference>
<feature type="signal peptide" evidence="1">
    <location>
        <begin position="1"/>
        <end position="27"/>
    </location>
</feature>
<dbReference type="Pfam" id="PF07596">
    <property type="entry name" value="SBP_bac_10"/>
    <property type="match status" value="2"/>
</dbReference>
<evidence type="ECO:0000259" key="2">
    <source>
        <dbReference type="Pfam" id="PF07596"/>
    </source>
</evidence>
<dbReference type="OrthoDB" id="285651at2"/>
<name>A0A5C6DW72_9BACT</name>
<keyword evidence="1" id="KW-0732">Signal</keyword>
<gene>
    <name evidence="3" type="ORF">Poly41_25070</name>
</gene>
<dbReference type="SUPFAM" id="SSF54523">
    <property type="entry name" value="Pili subunits"/>
    <property type="match status" value="1"/>
</dbReference>
<dbReference type="EMBL" id="SJPV01000003">
    <property type="protein sequence ID" value="TWU39651.1"/>
    <property type="molecule type" value="Genomic_DNA"/>
</dbReference>
<feature type="domain" description="DUF1559" evidence="2">
    <location>
        <begin position="345"/>
        <end position="427"/>
    </location>
</feature>
<dbReference type="AlphaFoldDB" id="A0A5C6DW72"/>
<dbReference type="Proteomes" id="UP000319143">
    <property type="component" value="Unassembled WGS sequence"/>
</dbReference>
<keyword evidence="4" id="KW-1185">Reference proteome</keyword>
<feature type="chain" id="PRO_5023087947" description="DUF1559 domain-containing protein" evidence="1">
    <location>
        <begin position="28"/>
        <end position="545"/>
    </location>
</feature>
<organism evidence="3 4">
    <name type="scientific">Novipirellula artificiosorum</name>
    <dbReference type="NCBI Taxonomy" id="2528016"/>
    <lineage>
        <taxon>Bacteria</taxon>
        <taxon>Pseudomonadati</taxon>
        <taxon>Planctomycetota</taxon>
        <taxon>Planctomycetia</taxon>
        <taxon>Pirellulales</taxon>
        <taxon>Pirellulaceae</taxon>
        <taxon>Novipirellula</taxon>
    </lineage>
</organism>
<reference evidence="3 4" key="1">
    <citation type="submission" date="2019-02" db="EMBL/GenBank/DDBJ databases">
        <title>Deep-cultivation of Planctomycetes and their phenomic and genomic characterization uncovers novel biology.</title>
        <authorList>
            <person name="Wiegand S."/>
            <person name="Jogler M."/>
            <person name="Boedeker C."/>
            <person name="Pinto D."/>
            <person name="Vollmers J."/>
            <person name="Rivas-Marin E."/>
            <person name="Kohn T."/>
            <person name="Peeters S.H."/>
            <person name="Heuer A."/>
            <person name="Rast P."/>
            <person name="Oberbeckmann S."/>
            <person name="Bunk B."/>
            <person name="Jeske O."/>
            <person name="Meyerdierks A."/>
            <person name="Storesund J.E."/>
            <person name="Kallscheuer N."/>
            <person name="Luecker S."/>
            <person name="Lage O.M."/>
            <person name="Pohl T."/>
            <person name="Merkel B.J."/>
            <person name="Hornburger P."/>
            <person name="Mueller R.-W."/>
            <person name="Bruemmer F."/>
            <person name="Labrenz M."/>
            <person name="Spormann A.M."/>
            <person name="Op Den Camp H."/>
            <person name="Overmann J."/>
            <person name="Amann R."/>
            <person name="Jetten M.S.M."/>
            <person name="Mascher T."/>
            <person name="Medema M.H."/>
            <person name="Devos D.P."/>
            <person name="Kaster A.-K."/>
            <person name="Ovreas L."/>
            <person name="Rohde M."/>
            <person name="Galperin M.Y."/>
            <person name="Jogler C."/>
        </authorList>
    </citation>
    <scope>NUCLEOTIDE SEQUENCE [LARGE SCALE GENOMIC DNA]</scope>
    <source>
        <strain evidence="3 4">Poly41</strain>
    </source>
</reference>
<sequence precursor="true">MLLPQTRLLQRSAILSTCLLLTAVCSAQSNSSRSGVSKIGSEYIPTDAVVTVVMTVADTIANPVAEMYPIEVAEAWCKEHVGIVPSNVDRLKVVAGAPGPGGPMLAIIVSLRNDGSIDNVNANLLASKEPIDVDGHSAYRLRNPPDTAMMFQDARTLVIATDNYLDAVLRAASPESPNGPLAKMAAAVSHTGNVSMLMAVEPVRPLIKGALQSKADQVPPPLQEFTKIPDLLDAVLVQIDLANEVDGAKLIMLGRDDASAEQLSAILDRGLQMGRQIGLAQANQQLQGDDAVTEASRAYADRMADRILQLLTPERDGRKLTISGPATTGIATQGVLVGLLLPAVQAAREAARRTTSANHMKQLALAIHNHHSVYKRMPGTINDPNGKPLLSWRVEILPFLEHQALYERFHLDEAWDSPHNRELITEMPETFVNPRLSVEPGSTVYREPSGDEYVFSPGKEVRFRDIMDGTANTILLLETNAEHAAIWTQPDGLAIDPDNPMSFADGLPGFHACLADGSIRLLTNELDPKTFKAMLTKAGKEVVRF</sequence>
<feature type="domain" description="DUF1559" evidence="2">
    <location>
        <begin position="438"/>
        <end position="489"/>
    </location>
</feature>
<evidence type="ECO:0000256" key="1">
    <source>
        <dbReference type="SAM" id="SignalP"/>
    </source>
</evidence>
<dbReference type="RefSeq" id="WP_146526357.1">
    <property type="nucleotide sequence ID" value="NZ_SJPV01000003.1"/>
</dbReference>
<proteinExistence type="predicted"/>